<evidence type="ECO:0000313" key="2">
    <source>
        <dbReference type="EMBL" id="KPX66270.1"/>
    </source>
</evidence>
<dbReference type="EMBL" id="LJQP01000284">
    <property type="protein sequence ID" value="KPX66270.1"/>
    <property type="molecule type" value="Genomic_DNA"/>
</dbReference>
<evidence type="ECO:0000259" key="1">
    <source>
        <dbReference type="SMART" id="SM00901"/>
    </source>
</evidence>
<reference evidence="2 3" key="1">
    <citation type="submission" date="2015-09" db="EMBL/GenBank/DDBJ databases">
        <title>Genome announcement of multiple Pseudomonas syringae strains.</title>
        <authorList>
            <person name="Thakur S."/>
            <person name="Wang P.W."/>
            <person name="Gong Y."/>
            <person name="Weir B.S."/>
            <person name="Guttman D.S."/>
        </authorList>
    </citation>
    <scope>NUCLEOTIDE SEQUENCE [LARGE SCALE GENOMIC DNA]</scope>
    <source>
        <strain evidence="2 3">ICMP3507</strain>
    </source>
</reference>
<evidence type="ECO:0000313" key="3">
    <source>
        <dbReference type="Proteomes" id="UP000050265"/>
    </source>
</evidence>
<gene>
    <name evidence="2" type="ORF">ALO35_200195</name>
</gene>
<protein>
    <recommendedName>
        <fullName evidence="1">FRG domain-containing protein</fullName>
    </recommendedName>
</protein>
<name>A0A0P9SXY9_PSEAV</name>
<accession>A0A0P9SXY9</accession>
<dbReference type="PATRIC" id="fig|53707.9.peg.3276"/>
<proteinExistence type="predicted"/>
<dbReference type="Pfam" id="PF08867">
    <property type="entry name" value="FRG"/>
    <property type="match status" value="1"/>
</dbReference>
<sequence>MYNFLVTSQDGAWDQPGYEYDKSRFLEYTSDDIAASFKELKEPQLAALMELPCLFAYEGTRQSLRVGRLEVKLRNNGKTLLIRPTIDDRIGPIEFAQIKPLQAALDIRDWEINRTHWAVKDEDLLDVLHQAQLVPDGLIRSKVTKEDLPATTPPQIHADSVGAFIEQVFQLNHGGREVFYRGHSNSKKYRLEPSIFRKDPHGNFVHRDTEDRMYRELLVSNSVDFSGDIYTLDRLVRMQHYSLPTRLLDITSNPLIGLYFCCKSNLDEDGEVIVLSMDADHIKYFDSDTASCIANLSRLSKSVRDSISFDAAGLEDFNSQRPLRQLLHFIKEEKPFFEPRLEPEHLRSVLCVKGKHTNSRISFQSGAFLLFGDEAVLDEEGTEDITLHRIAITNKRNVLKELDRLNINESTVFPYIESSAKYIAQKFAFQARV</sequence>
<dbReference type="AlphaFoldDB" id="A0A0P9SXY9"/>
<comment type="caution">
    <text evidence="2">The sequence shown here is derived from an EMBL/GenBank/DDBJ whole genome shotgun (WGS) entry which is preliminary data.</text>
</comment>
<dbReference type="SMART" id="SM00901">
    <property type="entry name" value="FRG"/>
    <property type="match status" value="1"/>
</dbReference>
<dbReference type="Proteomes" id="UP000050265">
    <property type="component" value="Unassembled WGS sequence"/>
</dbReference>
<dbReference type="InterPro" id="IPR014966">
    <property type="entry name" value="FRG-dom"/>
</dbReference>
<feature type="domain" description="FRG" evidence="1">
    <location>
        <begin position="174"/>
        <end position="273"/>
    </location>
</feature>
<organism evidence="2 3">
    <name type="scientific">Pseudomonas amygdali pv. lachrymans</name>
    <name type="common">Pseudomonas syringae pv. lachrymans</name>
    <dbReference type="NCBI Taxonomy" id="53707"/>
    <lineage>
        <taxon>Bacteria</taxon>
        <taxon>Pseudomonadati</taxon>
        <taxon>Pseudomonadota</taxon>
        <taxon>Gammaproteobacteria</taxon>
        <taxon>Pseudomonadales</taxon>
        <taxon>Pseudomonadaceae</taxon>
        <taxon>Pseudomonas</taxon>
        <taxon>Pseudomonas amygdali</taxon>
    </lineage>
</organism>